<keyword evidence="2" id="KW-1185">Reference proteome</keyword>
<dbReference type="EMBL" id="JACOPV010000015">
    <property type="protein sequence ID" value="MBM5460295.1"/>
    <property type="molecule type" value="Genomic_DNA"/>
</dbReference>
<evidence type="ECO:0000313" key="1">
    <source>
        <dbReference type="EMBL" id="MBM5460295.1"/>
    </source>
</evidence>
<evidence type="ECO:0008006" key="3">
    <source>
        <dbReference type="Google" id="ProtNLM"/>
    </source>
</evidence>
<reference evidence="1 2" key="1">
    <citation type="submission" date="2020-08" db="EMBL/GenBank/DDBJ databases">
        <title>Description of novel Pseudomonas species.</title>
        <authorList>
            <person name="Duman M."/>
            <person name="Mulet M."/>
            <person name="Altun S."/>
            <person name="Saticioglu I.B."/>
            <person name="Lalucat J."/>
            <person name="Garcia-Valdes E."/>
        </authorList>
    </citation>
    <scope>NUCLEOTIDE SEQUENCE [LARGE SCALE GENOMIC DNA]</scope>
    <source>
        <strain evidence="1 2">P66</strain>
    </source>
</reference>
<gene>
    <name evidence="1" type="ORF">H8F21_22275</name>
</gene>
<dbReference type="RefSeq" id="WP_203585349.1">
    <property type="nucleotide sequence ID" value="NZ_JACOPV010000015.1"/>
</dbReference>
<protein>
    <recommendedName>
        <fullName evidence="3">Tail fiber protein</fullName>
    </recommendedName>
</protein>
<proteinExistence type="predicted"/>
<name>A0ABS2C3K2_9PSED</name>
<comment type="caution">
    <text evidence="1">The sequence shown here is derived from an EMBL/GenBank/DDBJ whole genome shotgun (WGS) entry which is preliminary data.</text>
</comment>
<evidence type="ECO:0000313" key="2">
    <source>
        <dbReference type="Proteomes" id="UP000745663"/>
    </source>
</evidence>
<accession>A0ABS2C3K2</accession>
<dbReference type="Proteomes" id="UP000745663">
    <property type="component" value="Unassembled WGS sequence"/>
</dbReference>
<sequence>MAVPAGPTEQRYVGNGVTTIFTVPFLVIQASDLAVYVDGTKLTSGYTQSGVGNPTSSVTFSIAPAVSVQILLTLEVPFERLNDYQENGDFLAKTVNNDYDRIWQALKQLMRYSDRSLRLGQFDIDGAGQYRAKGNGIANLASSNRVATSATNWKDVVDFVTEVLATGQGPLNNAANILLMGPYGSVNAVQDLANTSDPLLGSALVGRQPLQFNDVAELRATPGRFIGDRGFINNYLPGDGKGKGWVTYNPAAGPDDGGMRLGGWVRDLTHDGMIDASFWGLPLASGFNNVEFAAIEAYMFANRVCLKVGPGVYDNGPVKYPFRTGDVPSASFRNYNFAGIVASPLAKFQTTSANGNDVFNLVCVENFFIIGFPQIEGFITTTLGSGTNGVSVVHGGRNIYIEATCKDLPFIDKGAGSVDGGSACSLQALDTSLLPFENVRFRVRAKGVSHGFSCTGPYAYFVNYPTKGCVLDIDVENAYRGAAIGIDAPSAAPATPPHVGITGEVRCRNVQQVLVDFRGDGAKLDVSVMNDLVKESLVFLASNPLVAVTQILAAKNFDHNVHGEIRSADTWLRIGGASMGGGVIGSTARGRLRQNVKFNAVTTPVDLVNSGGVDIADNELVLNSIVSGYSSISARSSTLFINGKEVHSTIYPGDTGVTLQPNAYTIVIFKVPLTATRAVVLPASGSIGDIVDVIRLAGASGASAVQVLGVNYTASTNARFVYNGSAWERTDFGVT</sequence>
<organism evidence="1 2">
    <name type="scientific">Pseudomonas arcuscaelestis</name>
    <dbReference type="NCBI Taxonomy" id="2710591"/>
    <lineage>
        <taxon>Bacteria</taxon>
        <taxon>Pseudomonadati</taxon>
        <taxon>Pseudomonadota</taxon>
        <taxon>Gammaproteobacteria</taxon>
        <taxon>Pseudomonadales</taxon>
        <taxon>Pseudomonadaceae</taxon>
        <taxon>Pseudomonas</taxon>
    </lineage>
</organism>